<evidence type="ECO:0000256" key="3">
    <source>
        <dbReference type="SAM" id="SignalP"/>
    </source>
</evidence>
<name>W4H8G8_APHAT</name>
<keyword evidence="2" id="KW-0812">Transmembrane</keyword>
<feature type="transmembrane region" description="Helical" evidence="2">
    <location>
        <begin position="102"/>
        <end position="121"/>
    </location>
</feature>
<gene>
    <name evidence="4" type="ORF">H257_01291</name>
</gene>
<evidence type="ECO:0000256" key="2">
    <source>
        <dbReference type="SAM" id="Phobius"/>
    </source>
</evidence>
<feature type="signal peptide" evidence="3">
    <location>
        <begin position="1"/>
        <end position="28"/>
    </location>
</feature>
<evidence type="ECO:0000313" key="4">
    <source>
        <dbReference type="EMBL" id="ETV87861.1"/>
    </source>
</evidence>
<sequence>MTASAITLRALVLRAMALAFFHAAAVSGDCSACATSGQCATAFNGGAGYFCGNWAETPCCCPDNAVCIPTSLTCQCSPVTDHATFSPVESTSWDASKIRSSGLVAVFVWLTCCFCVYWGCLKRMRQSFVRQHHYVAIPPLHAGANMYSLPFSHAMQYPPQPQVQNQPHHELPQQIAAPTPPLRPDGVDRML</sequence>
<organism evidence="4">
    <name type="scientific">Aphanomyces astaci</name>
    <name type="common">Crayfish plague agent</name>
    <dbReference type="NCBI Taxonomy" id="112090"/>
    <lineage>
        <taxon>Eukaryota</taxon>
        <taxon>Sar</taxon>
        <taxon>Stramenopiles</taxon>
        <taxon>Oomycota</taxon>
        <taxon>Saprolegniomycetes</taxon>
        <taxon>Saprolegniales</taxon>
        <taxon>Verrucalvaceae</taxon>
        <taxon>Aphanomyces</taxon>
    </lineage>
</organism>
<keyword evidence="2" id="KW-1133">Transmembrane helix</keyword>
<dbReference type="AlphaFoldDB" id="W4H8G8"/>
<protein>
    <recommendedName>
        <fullName evidence="5">Membrane-associated protein</fullName>
    </recommendedName>
</protein>
<dbReference type="VEuPathDB" id="FungiDB:H257_01291"/>
<dbReference type="RefSeq" id="XP_009822724.1">
    <property type="nucleotide sequence ID" value="XM_009824422.1"/>
</dbReference>
<evidence type="ECO:0000256" key="1">
    <source>
        <dbReference type="SAM" id="MobiDB-lite"/>
    </source>
</evidence>
<evidence type="ECO:0008006" key="5">
    <source>
        <dbReference type="Google" id="ProtNLM"/>
    </source>
</evidence>
<feature type="region of interest" description="Disordered" evidence="1">
    <location>
        <begin position="159"/>
        <end position="191"/>
    </location>
</feature>
<dbReference type="EMBL" id="KI913115">
    <property type="protein sequence ID" value="ETV87861.1"/>
    <property type="molecule type" value="Genomic_DNA"/>
</dbReference>
<reference evidence="4" key="1">
    <citation type="submission" date="2013-12" db="EMBL/GenBank/DDBJ databases">
        <title>The Genome Sequence of Aphanomyces astaci APO3.</title>
        <authorList>
            <consortium name="The Broad Institute Genomics Platform"/>
            <person name="Russ C."/>
            <person name="Tyler B."/>
            <person name="van West P."/>
            <person name="Dieguez-Uribeondo J."/>
            <person name="Young S.K."/>
            <person name="Zeng Q."/>
            <person name="Gargeya S."/>
            <person name="Fitzgerald M."/>
            <person name="Abouelleil A."/>
            <person name="Alvarado L."/>
            <person name="Chapman S.B."/>
            <person name="Gainer-Dewar J."/>
            <person name="Goldberg J."/>
            <person name="Griggs A."/>
            <person name="Gujja S."/>
            <person name="Hansen M."/>
            <person name="Howarth C."/>
            <person name="Imamovic A."/>
            <person name="Ireland A."/>
            <person name="Larimer J."/>
            <person name="McCowan C."/>
            <person name="Murphy C."/>
            <person name="Pearson M."/>
            <person name="Poon T.W."/>
            <person name="Priest M."/>
            <person name="Roberts A."/>
            <person name="Saif S."/>
            <person name="Shea T."/>
            <person name="Sykes S."/>
            <person name="Wortman J."/>
            <person name="Nusbaum C."/>
            <person name="Birren B."/>
        </authorList>
    </citation>
    <scope>NUCLEOTIDE SEQUENCE [LARGE SCALE GENOMIC DNA]</scope>
    <source>
        <strain evidence="4">APO3</strain>
    </source>
</reference>
<proteinExistence type="predicted"/>
<dbReference type="GeneID" id="20803287"/>
<feature type="chain" id="PRO_5004841772" description="Membrane-associated protein" evidence="3">
    <location>
        <begin position="29"/>
        <end position="191"/>
    </location>
</feature>
<keyword evidence="2" id="KW-0472">Membrane</keyword>
<dbReference type="OrthoDB" id="78587at2759"/>
<accession>W4H8G8</accession>
<keyword evidence="3" id="KW-0732">Signal</keyword>